<evidence type="ECO:0000259" key="3">
    <source>
        <dbReference type="Pfam" id="PF00122"/>
    </source>
</evidence>
<dbReference type="Gene3D" id="2.70.150.10">
    <property type="entry name" value="Calcium-transporting ATPase, cytoplasmic transduction domain A"/>
    <property type="match status" value="1"/>
</dbReference>
<dbReference type="AlphaFoldDB" id="A0A7L2MFD6"/>
<feature type="compositionally biased region" description="Basic and acidic residues" evidence="2">
    <location>
        <begin position="27"/>
        <end position="38"/>
    </location>
</feature>
<dbReference type="Pfam" id="PF00122">
    <property type="entry name" value="E1-E2_ATPase"/>
    <property type="match status" value="1"/>
</dbReference>
<comment type="caution">
    <text evidence="4">The sequence shown here is derived from an EMBL/GenBank/DDBJ whole genome shotgun (WGS) entry which is preliminary data.</text>
</comment>
<sequence>GDLLPADGVLIQGNDLKIDESALTGESDHVRKAPDKDPLLLSGTHVMEGSGRM</sequence>
<keyword evidence="5" id="KW-1185">Reference proteome</keyword>
<name>A0A7L2MFD6_9PASS</name>
<dbReference type="SUPFAM" id="SSF81653">
    <property type="entry name" value="Calcium ATPase, transduction domain A"/>
    <property type="match status" value="1"/>
</dbReference>
<evidence type="ECO:0000313" key="5">
    <source>
        <dbReference type="Proteomes" id="UP000587697"/>
    </source>
</evidence>
<feature type="non-terminal residue" evidence="4">
    <location>
        <position position="1"/>
    </location>
</feature>
<feature type="non-terminal residue" evidence="4">
    <location>
        <position position="53"/>
    </location>
</feature>
<reference evidence="4 5" key="1">
    <citation type="submission" date="2019-09" db="EMBL/GenBank/DDBJ databases">
        <title>Bird 10,000 Genomes (B10K) Project - Family phase.</title>
        <authorList>
            <person name="Zhang G."/>
        </authorList>
    </citation>
    <scope>NUCLEOTIDE SEQUENCE [LARGE SCALE GENOMIC DNA]</scope>
    <source>
        <strain evidence="4">B10K-DU-002-26</strain>
        <tissue evidence="4">Muscle</tissue>
    </source>
</reference>
<dbReference type="GO" id="GO:0030165">
    <property type="term" value="F:PDZ domain binding"/>
    <property type="evidence" value="ECO:0007669"/>
    <property type="project" value="TreeGrafter"/>
</dbReference>
<dbReference type="Proteomes" id="UP000587697">
    <property type="component" value="Unassembled WGS sequence"/>
</dbReference>
<evidence type="ECO:0000256" key="1">
    <source>
        <dbReference type="ARBA" id="ARBA00022842"/>
    </source>
</evidence>
<organism evidence="4 5">
    <name type="scientific">Rhadina sibilatrix</name>
    <dbReference type="NCBI Taxonomy" id="2585818"/>
    <lineage>
        <taxon>Eukaryota</taxon>
        <taxon>Metazoa</taxon>
        <taxon>Chordata</taxon>
        <taxon>Craniata</taxon>
        <taxon>Vertebrata</taxon>
        <taxon>Euteleostomi</taxon>
        <taxon>Archelosauria</taxon>
        <taxon>Archosauria</taxon>
        <taxon>Dinosauria</taxon>
        <taxon>Saurischia</taxon>
        <taxon>Theropoda</taxon>
        <taxon>Coelurosauria</taxon>
        <taxon>Aves</taxon>
        <taxon>Neognathae</taxon>
        <taxon>Neoaves</taxon>
        <taxon>Telluraves</taxon>
        <taxon>Australaves</taxon>
        <taxon>Passeriformes</taxon>
        <taxon>Sylvioidea</taxon>
        <taxon>Phylloscopidae</taxon>
        <taxon>Rhadina</taxon>
    </lineage>
</organism>
<dbReference type="GO" id="GO:0005886">
    <property type="term" value="C:plasma membrane"/>
    <property type="evidence" value="ECO:0007669"/>
    <property type="project" value="TreeGrafter"/>
</dbReference>
<feature type="domain" description="P-type ATPase A" evidence="3">
    <location>
        <begin position="1"/>
        <end position="52"/>
    </location>
</feature>
<dbReference type="InterPro" id="IPR059000">
    <property type="entry name" value="ATPase_P-type_domA"/>
</dbReference>
<evidence type="ECO:0000313" key="4">
    <source>
        <dbReference type="EMBL" id="NXR58202.1"/>
    </source>
</evidence>
<dbReference type="GO" id="GO:0005388">
    <property type="term" value="F:P-type calcium transporter activity"/>
    <property type="evidence" value="ECO:0007669"/>
    <property type="project" value="TreeGrafter"/>
</dbReference>
<gene>
    <name evidence="4" type="primary">Atp2b4</name>
    <name evidence="4" type="ORF">RHASIB_R09909</name>
</gene>
<accession>A0A7L2MFD6</accession>
<feature type="region of interest" description="Disordered" evidence="2">
    <location>
        <begin position="27"/>
        <end position="53"/>
    </location>
</feature>
<keyword evidence="1" id="KW-0460">Magnesium</keyword>
<dbReference type="GO" id="GO:0051480">
    <property type="term" value="P:regulation of cytosolic calcium ion concentration"/>
    <property type="evidence" value="ECO:0007669"/>
    <property type="project" value="TreeGrafter"/>
</dbReference>
<dbReference type="EMBL" id="VWYO01001804">
    <property type="protein sequence ID" value="NXR58202.1"/>
    <property type="molecule type" value="Genomic_DNA"/>
</dbReference>
<dbReference type="PANTHER" id="PTHR24093:SF284">
    <property type="entry name" value="PLASMA MEMBRANE CALCIUM-TRANSPORTING ATPASE 3"/>
    <property type="match status" value="1"/>
</dbReference>
<proteinExistence type="predicted"/>
<dbReference type="InterPro" id="IPR008250">
    <property type="entry name" value="ATPase_P-typ_transduc_dom_A_sf"/>
</dbReference>
<protein>
    <submittedName>
        <fullName evidence="4">AT2B4 ATPase</fullName>
    </submittedName>
</protein>
<dbReference type="PANTHER" id="PTHR24093">
    <property type="entry name" value="CATION TRANSPORTING ATPASE"/>
    <property type="match status" value="1"/>
</dbReference>
<evidence type="ECO:0000256" key="2">
    <source>
        <dbReference type="SAM" id="MobiDB-lite"/>
    </source>
</evidence>